<gene>
    <name evidence="2" type="ORF">ACFOW7_16405</name>
</gene>
<keyword evidence="3" id="KW-1185">Reference proteome</keyword>
<feature type="chain" id="PRO_5046870903" evidence="1">
    <location>
        <begin position="24"/>
        <end position="119"/>
    </location>
</feature>
<protein>
    <submittedName>
        <fullName evidence="2">Uncharacterized protein</fullName>
    </submittedName>
</protein>
<keyword evidence="1" id="KW-0732">Signal</keyword>
<dbReference type="Proteomes" id="UP001595791">
    <property type="component" value="Unassembled WGS sequence"/>
</dbReference>
<accession>A0ABV8MRR2</accession>
<evidence type="ECO:0000313" key="3">
    <source>
        <dbReference type="Proteomes" id="UP001595791"/>
    </source>
</evidence>
<dbReference type="EMBL" id="JBHSBU010000001">
    <property type="protein sequence ID" value="MFC4160922.1"/>
    <property type="molecule type" value="Genomic_DNA"/>
</dbReference>
<feature type="signal peptide" evidence="1">
    <location>
        <begin position="1"/>
        <end position="23"/>
    </location>
</feature>
<dbReference type="RefSeq" id="WP_378166275.1">
    <property type="nucleotide sequence ID" value="NZ_JBHSBU010000001.1"/>
</dbReference>
<name>A0ABV8MRR2_9NEIS</name>
<sequence length="119" mass="11676">MDMKKTAELVMMGGMLVISMANANAAATTITASTKAQTADVATSAAGGYVLEAFKLNLSANVALSYDGDTTAVGVKTGSAKGMHTFGGSSNGGSVKQCEAASIASPNSSTTNVSISAGC</sequence>
<evidence type="ECO:0000313" key="2">
    <source>
        <dbReference type="EMBL" id="MFC4160922.1"/>
    </source>
</evidence>
<organism evidence="2 3">
    <name type="scientific">Chitinimonas lacunae</name>
    <dbReference type="NCBI Taxonomy" id="1963018"/>
    <lineage>
        <taxon>Bacteria</taxon>
        <taxon>Pseudomonadati</taxon>
        <taxon>Pseudomonadota</taxon>
        <taxon>Betaproteobacteria</taxon>
        <taxon>Neisseriales</taxon>
        <taxon>Chitinibacteraceae</taxon>
        <taxon>Chitinimonas</taxon>
    </lineage>
</organism>
<proteinExistence type="predicted"/>
<comment type="caution">
    <text evidence="2">The sequence shown here is derived from an EMBL/GenBank/DDBJ whole genome shotgun (WGS) entry which is preliminary data.</text>
</comment>
<reference evidence="3" key="1">
    <citation type="journal article" date="2019" name="Int. J. Syst. Evol. Microbiol.">
        <title>The Global Catalogue of Microorganisms (GCM) 10K type strain sequencing project: providing services to taxonomists for standard genome sequencing and annotation.</title>
        <authorList>
            <consortium name="The Broad Institute Genomics Platform"/>
            <consortium name="The Broad Institute Genome Sequencing Center for Infectious Disease"/>
            <person name="Wu L."/>
            <person name="Ma J."/>
        </authorList>
    </citation>
    <scope>NUCLEOTIDE SEQUENCE [LARGE SCALE GENOMIC DNA]</scope>
    <source>
        <strain evidence="3">LMG 29894</strain>
    </source>
</reference>
<evidence type="ECO:0000256" key="1">
    <source>
        <dbReference type="SAM" id="SignalP"/>
    </source>
</evidence>